<dbReference type="Gene3D" id="2.40.50.40">
    <property type="match status" value="1"/>
</dbReference>
<evidence type="ECO:0000313" key="3">
    <source>
        <dbReference type="EnsemblMetazoa" id="XP_019859649.1"/>
    </source>
</evidence>
<protein>
    <recommendedName>
        <fullName evidence="2">Chromo domain-containing protein</fullName>
    </recommendedName>
</protein>
<keyword evidence="4" id="KW-1185">Reference proteome</keyword>
<feature type="compositionally biased region" description="Basic and acidic residues" evidence="1">
    <location>
        <begin position="17"/>
        <end position="27"/>
    </location>
</feature>
<organism evidence="3 4">
    <name type="scientific">Amphimedon queenslandica</name>
    <name type="common">Sponge</name>
    <dbReference type="NCBI Taxonomy" id="400682"/>
    <lineage>
        <taxon>Eukaryota</taxon>
        <taxon>Metazoa</taxon>
        <taxon>Porifera</taxon>
        <taxon>Demospongiae</taxon>
        <taxon>Heteroscleromorpha</taxon>
        <taxon>Haplosclerida</taxon>
        <taxon>Niphatidae</taxon>
        <taxon>Amphimedon</taxon>
    </lineage>
</organism>
<dbReference type="PROSITE" id="PS50013">
    <property type="entry name" value="CHROMO_2"/>
    <property type="match status" value="1"/>
</dbReference>
<dbReference type="EnsemblMetazoa" id="XM_020004090.1">
    <property type="protein sequence ID" value="XP_019859649.1"/>
    <property type="gene ID" value="LOC109587869"/>
</dbReference>
<dbReference type="InterPro" id="IPR000953">
    <property type="entry name" value="Chromo/chromo_shadow_dom"/>
</dbReference>
<reference evidence="3" key="2">
    <citation type="submission" date="2024-06" db="UniProtKB">
        <authorList>
            <consortium name="EnsemblMetazoa"/>
        </authorList>
    </citation>
    <scope>IDENTIFICATION</scope>
</reference>
<accession>A0AAN0JRZ7</accession>
<name>A0AAN0JRZ7_AMPQE</name>
<evidence type="ECO:0000313" key="4">
    <source>
        <dbReference type="Proteomes" id="UP000007879"/>
    </source>
</evidence>
<feature type="domain" description="Chromo" evidence="2">
    <location>
        <begin position="71"/>
        <end position="116"/>
    </location>
</feature>
<dbReference type="KEGG" id="aqu:109587869"/>
<dbReference type="CDD" id="cd00024">
    <property type="entry name" value="CD_CSD"/>
    <property type="match status" value="1"/>
</dbReference>
<feature type="compositionally biased region" description="Low complexity" evidence="1">
    <location>
        <begin position="1"/>
        <end position="14"/>
    </location>
</feature>
<dbReference type="GeneID" id="109587869"/>
<sequence length="390" mass="44888">MQTTSSEGNTSSTTLNDRNRSFQKEDSVQLLSQGAEEMNEELYEAAKRGDSTGVQSALSQGAKVNYQYPKEEVESIVARRTVDGKNEYLVKWKYHTGAMWTKLHNLQCLEAILNFECFGERSIASNELKACKVTTDSQVFIEWNNPISSHLLKLPVDVVERVGSLLEEEVSIRVGNYDVRPSGPHPPDLLELLCGFRDLRHMQGCLKPVELEMKCNTTDSDITFKYFIKALQHFAVEKCIYNNCEVTLYSKVEPILWMATKDMPGVKVECGFNVRGTKYKEDIIVVRTNVRGEYIPFFIIELKPLIHSDINGCSLPDVNECFLYGKYIIEKYKLHEVSLLCALTDAQHWHIFDYNGIGIHKYFHFWNGKDYFLMHGYLRQLIQSKFDELQ</sequence>
<proteinExistence type="predicted"/>
<evidence type="ECO:0000259" key="2">
    <source>
        <dbReference type="PROSITE" id="PS50013"/>
    </source>
</evidence>
<feature type="region of interest" description="Disordered" evidence="1">
    <location>
        <begin position="1"/>
        <end position="30"/>
    </location>
</feature>
<evidence type="ECO:0000256" key="1">
    <source>
        <dbReference type="SAM" id="MobiDB-lite"/>
    </source>
</evidence>
<dbReference type="SUPFAM" id="SSF54160">
    <property type="entry name" value="Chromo domain-like"/>
    <property type="match status" value="1"/>
</dbReference>
<dbReference type="InterPro" id="IPR023780">
    <property type="entry name" value="Chromo_domain"/>
</dbReference>
<dbReference type="RefSeq" id="XP_019859649.1">
    <property type="nucleotide sequence ID" value="XM_020004090.1"/>
</dbReference>
<dbReference type="Pfam" id="PF00385">
    <property type="entry name" value="Chromo"/>
    <property type="match status" value="1"/>
</dbReference>
<dbReference type="InterPro" id="IPR016197">
    <property type="entry name" value="Chromo-like_dom_sf"/>
</dbReference>
<reference evidence="4" key="1">
    <citation type="journal article" date="2010" name="Nature">
        <title>The Amphimedon queenslandica genome and the evolution of animal complexity.</title>
        <authorList>
            <person name="Srivastava M."/>
            <person name="Simakov O."/>
            <person name="Chapman J."/>
            <person name="Fahey B."/>
            <person name="Gauthier M.E."/>
            <person name="Mitros T."/>
            <person name="Richards G.S."/>
            <person name="Conaco C."/>
            <person name="Dacre M."/>
            <person name="Hellsten U."/>
            <person name="Larroux C."/>
            <person name="Putnam N.H."/>
            <person name="Stanke M."/>
            <person name="Adamska M."/>
            <person name="Darling A."/>
            <person name="Degnan S.M."/>
            <person name="Oakley T.H."/>
            <person name="Plachetzki D.C."/>
            <person name="Zhai Y."/>
            <person name="Adamski M."/>
            <person name="Calcino A."/>
            <person name="Cummins S.F."/>
            <person name="Goodstein D.M."/>
            <person name="Harris C."/>
            <person name="Jackson D.J."/>
            <person name="Leys S.P."/>
            <person name="Shu S."/>
            <person name="Woodcroft B.J."/>
            <person name="Vervoort M."/>
            <person name="Kosik K.S."/>
            <person name="Manning G."/>
            <person name="Degnan B.M."/>
            <person name="Rokhsar D.S."/>
        </authorList>
    </citation>
    <scope>NUCLEOTIDE SEQUENCE [LARGE SCALE GENOMIC DNA]</scope>
</reference>
<dbReference type="Proteomes" id="UP000007879">
    <property type="component" value="Unassembled WGS sequence"/>
</dbReference>
<dbReference type="AlphaFoldDB" id="A0AAN0JRZ7"/>